<evidence type="ECO:0000313" key="2">
    <source>
        <dbReference type="EMBL" id="MCU9840569.1"/>
    </source>
</evidence>
<dbReference type="InterPro" id="IPR041657">
    <property type="entry name" value="HTH_17"/>
</dbReference>
<dbReference type="RefSeq" id="WP_263390426.1">
    <property type="nucleotide sequence ID" value="NZ_JAOVQN010000049.1"/>
</dbReference>
<gene>
    <name evidence="2" type="ORF">OEZ49_22745</name>
</gene>
<organism evidence="2 3">
    <name type="scientific">Ruegeria marisflavi</name>
    <dbReference type="NCBI Taxonomy" id="2984152"/>
    <lineage>
        <taxon>Bacteria</taxon>
        <taxon>Pseudomonadati</taxon>
        <taxon>Pseudomonadota</taxon>
        <taxon>Alphaproteobacteria</taxon>
        <taxon>Rhodobacterales</taxon>
        <taxon>Roseobacteraceae</taxon>
        <taxon>Ruegeria</taxon>
    </lineage>
</organism>
<accession>A0ABT2WXD0</accession>
<comment type="caution">
    <text evidence="2">The sequence shown here is derived from an EMBL/GenBank/DDBJ whole genome shotgun (WGS) entry which is preliminary data.</text>
</comment>
<dbReference type="Proteomes" id="UP001321014">
    <property type="component" value="Unassembled WGS sequence"/>
</dbReference>
<dbReference type="SUPFAM" id="SSF46955">
    <property type="entry name" value="Putative DNA-binding domain"/>
    <property type="match status" value="1"/>
</dbReference>
<protein>
    <submittedName>
        <fullName evidence="2">Helix-turn-helix domain-containing protein</fullName>
    </submittedName>
</protein>
<evidence type="ECO:0000259" key="1">
    <source>
        <dbReference type="Pfam" id="PF12728"/>
    </source>
</evidence>
<keyword evidence="3" id="KW-1185">Reference proteome</keyword>
<dbReference type="Gene3D" id="1.10.10.10">
    <property type="entry name" value="Winged helix-like DNA-binding domain superfamily/Winged helix DNA-binding domain"/>
    <property type="match status" value="1"/>
</dbReference>
<sequence length="72" mass="8343">MEKLMETNSTHMKPAEVAKFLGVSLRTLSRWHALRIGPARCKVGRTVLYRKNAIEKWLVQNETSPTRKFTND</sequence>
<dbReference type="InterPro" id="IPR036388">
    <property type="entry name" value="WH-like_DNA-bd_sf"/>
</dbReference>
<dbReference type="Pfam" id="PF12728">
    <property type="entry name" value="HTH_17"/>
    <property type="match status" value="1"/>
</dbReference>
<dbReference type="InterPro" id="IPR009061">
    <property type="entry name" value="DNA-bd_dom_put_sf"/>
</dbReference>
<proteinExistence type="predicted"/>
<name>A0ABT2WXD0_9RHOB</name>
<dbReference type="EMBL" id="JAOVQN010000049">
    <property type="protein sequence ID" value="MCU9840569.1"/>
    <property type="molecule type" value="Genomic_DNA"/>
</dbReference>
<feature type="domain" description="Helix-turn-helix" evidence="1">
    <location>
        <begin position="12"/>
        <end position="58"/>
    </location>
</feature>
<reference evidence="2 3" key="1">
    <citation type="submission" date="2022-10" db="EMBL/GenBank/DDBJ databases">
        <title>Ruegeria sp. nov., isolated from ocean surface water.</title>
        <authorList>
            <person name="He W."/>
            <person name="Wang L."/>
            <person name="Zhang D.-F."/>
        </authorList>
    </citation>
    <scope>NUCLEOTIDE SEQUENCE [LARGE SCALE GENOMIC DNA]</scope>
    <source>
        <strain evidence="2 3">WL0004</strain>
    </source>
</reference>
<evidence type="ECO:0000313" key="3">
    <source>
        <dbReference type="Proteomes" id="UP001321014"/>
    </source>
</evidence>